<keyword evidence="4 14" id="KW-0645">Protease</keyword>
<keyword evidence="10 11" id="KW-0472">Membrane</keyword>
<protein>
    <recommendedName>
        <fullName evidence="11">Zinc metalloprotease</fullName>
        <ecNumber evidence="11">3.4.24.-</ecNumber>
    </recommendedName>
</protein>
<gene>
    <name evidence="14" type="ORF">ACMU_08020</name>
</gene>
<dbReference type="Proteomes" id="UP000026249">
    <property type="component" value="Unassembled WGS sequence"/>
</dbReference>
<dbReference type="STRING" id="1454373.ACMU_08020"/>
<comment type="caution">
    <text evidence="14">The sequence shown here is derived from an EMBL/GenBank/DDBJ whole genome shotgun (WGS) entry which is preliminary data.</text>
</comment>
<dbReference type="EC" id="3.4.24.-" evidence="11"/>
<evidence type="ECO:0000256" key="6">
    <source>
        <dbReference type="ARBA" id="ARBA00022801"/>
    </source>
</evidence>
<dbReference type="Gene3D" id="2.30.42.10">
    <property type="match status" value="2"/>
</dbReference>
<feature type="transmembrane region" description="Helical" evidence="11">
    <location>
        <begin position="12"/>
        <end position="35"/>
    </location>
</feature>
<reference evidence="14 15" key="1">
    <citation type="submission" date="2014-03" db="EMBL/GenBank/DDBJ databases">
        <title>Draft Genome Sequence of Actibacterium mucosum KCTC 23349, a Marine Alphaproteobacterium with Complex Ionic Requirements Isolated from Mediterranean Seawater at Malvarrosa Beach, Valencia, Spain.</title>
        <authorList>
            <person name="Arahal D.R."/>
            <person name="Shao Z."/>
            <person name="Lai Q."/>
            <person name="Pujalte M.J."/>
        </authorList>
    </citation>
    <scope>NUCLEOTIDE SEQUENCE [LARGE SCALE GENOMIC DNA]</scope>
    <source>
        <strain evidence="14 15">KCTC 23349</strain>
    </source>
</reference>
<evidence type="ECO:0000256" key="2">
    <source>
        <dbReference type="ARBA" id="ARBA00004141"/>
    </source>
</evidence>
<evidence type="ECO:0000259" key="12">
    <source>
        <dbReference type="Pfam" id="PF02163"/>
    </source>
</evidence>
<evidence type="ECO:0000313" key="15">
    <source>
        <dbReference type="Proteomes" id="UP000026249"/>
    </source>
</evidence>
<evidence type="ECO:0000259" key="13">
    <source>
        <dbReference type="Pfam" id="PF17820"/>
    </source>
</evidence>
<dbReference type="GO" id="GO:0006508">
    <property type="term" value="P:proteolysis"/>
    <property type="evidence" value="ECO:0007669"/>
    <property type="project" value="UniProtKB-KW"/>
</dbReference>
<dbReference type="InterPro" id="IPR041489">
    <property type="entry name" value="PDZ_6"/>
</dbReference>
<name>A0A037ZLB0_9RHOB</name>
<dbReference type="GO" id="GO:0004222">
    <property type="term" value="F:metalloendopeptidase activity"/>
    <property type="evidence" value="ECO:0007669"/>
    <property type="project" value="InterPro"/>
</dbReference>
<organism evidence="14 15">
    <name type="scientific">Actibacterium mucosum KCTC 23349</name>
    <dbReference type="NCBI Taxonomy" id="1454373"/>
    <lineage>
        <taxon>Bacteria</taxon>
        <taxon>Pseudomonadati</taxon>
        <taxon>Pseudomonadota</taxon>
        <taxon>Alphaproteobacteria</taxon>
        <taxon>Rhodobacterales</taxon>
        <taxon>Roseobacteraceae</taxon>
        <taxon>Actibacterium</taxon>
    </lineage>
</organism>
<evidence type="ECO:0000256" key="7">
    <source>
        <dbReference type="ARBA" id="ARBA00022833"/>
    </source>
</evidence>
<proteinExistence type="inferred from homology"/>
<dbReference type="Pfam" id="PF02163">
    <property type="entry name" value="Peptidase_M50"/>
    <property type="match status" value="1"/>
</dbReference>
<dbReference type="InterPro" id="IPR008915">
    <property type="entry name" value="Peptidase_M50"/>
</dbReference>
<sequence length="443" mass="47542">MDSLPDIGTMLYNGVFFVIALSVVVFVHEMGHYLVGRWTGIRAEVFSIGFGKTLISGYDRHGTKWQVAMIPLGGYVKFLGDSDAASGKDAEFMGELDEETLRHTMHGAPLYARALTVAAGPVFNFVLSIIVFAALMMVQGEVANPPTVGKLSNIPYGAVDLQPGDRILQIDGTETPDYEAIGDLADTLPSSPSVSYVIERDGQQQTIEGPYPFPARISLVQPQSAAFDAGLKLGDYVTAIDGNPIIGFGDVVDTVRDTKDKSLDLSVWRDGEELNFTLTPRLSDVPLNEGGFEQRWLIGMTGGGLFFEPARQQPSIIDATLNGIDSTFGVLTGSLSMLYHVAVGDISTCNVRGILTIAETSGATAVQGIVYFVSFIAMLSAAIGMVNLFPIPVLDGGHLVFHFYEAIAGKPPSDRVLNVMMSVGIVLVLGLMLFALGNDIFCR</sequence>
<dbReference type="InterPro" id="IPR004387">
    <property type="entry name" value="Pept_M50_Zn"/>
</dbReference>
<evidence type="ECO:0000256" key="11">
    <source>
        <dbReference type="RuleBase" id="RU362031"/>
    </source>
</evidence>
<evidence type="ECO:0000256" key="1">
    <source>
        <dbReference type="ARBA" id="ARBA00001947"/>
    </source>
</evidence>
<accession>A0A037ZLB0</accession>
<dbReference type="GO" id="GO:0046872">
    <property type="term" value="F:metal ion binding"/>
    <property type="evidence" value="ECO:0007669"/>
    <property type="project" value="UniProtKB-KW"/>
</dbReference>
<evidence type="ECO:0000256" key="9">
    <source>
        <dbReference type="ARBA" id="ARBA00023049"/>
    </source>
</evidence>
<dbReference type="CDD" id="cd23081">
    <property type="entry name" value="cpPDZ_EcRseP-like"/>
    <property type="match status" value="1"/>
</dbReference>
<evidence type="ECO:0000313" key="14">
    <source>
        <dbReference type="EMBL" id="KAJ56874.1"/>
    </source>
</evidence>
<evidence type="ECO:0000256" key="3">
    <source>
        <dbReference type="ARBA" id="ARBA00007931"/>
    </source>
</evidence>
<dbReference type="GO" id="GO:0016020">
    <property type="term" value="C:membrane"/>
    <property type="evidence" value="ECO:0007669"/>
    <property type="project" value="UniProtKB-SubCell"/>
</dbReference>
<evidence type="ECO:0000256" key="8">
    <source>
        <dbReference type="ARBA" id="ARBA00022989"/>
    </source>
</evidence>
<keyword evidence="5 11" id="KW-0812">Transmembrane</keyword>
<evidence type="ECO:0000256" key="5">
    <source>
        <dbReference type="ARBA" id="ARBA00022692"/>
    </source>
</evidence>
<dbReference type="Pfam" id="PF17820">
    <property type="entry name" value="PDZ_6"/>
    <property type="match status" value="1"/>
</dbReference>
<comment type="cofactor">
    <cofactor evidence="1 11">
        <name>Zn(2+)</name>
        <dbReference type="ChEBI" id="CHEBI:29105"/>
    </cofactor>
</comment>
<dbReference type="CDD" id="cd06163">
    <property type="entry name" value="S2P-M50_PDZ_RseP-like"/>
    <property type="match status" value="1"/>
</dbReference>
<keyword evidence="9 11" id="KW-0482">Metalloprotease</keyword>
<keyword evidence="11" id="KW-0479">Metal-binding</keyword>
<keyword evidence="8 11" id="KW-1133">Transmembrane helix</keyword>
<dbReference type="PANTHER" id="PTHR42837:SF2">
    <property type="entry name" value="MEMBRANE METALLOPROTEASE ARASP2, CHLOROPLASTIC-RELATED"/>
    <property type="match status" value="1"/>
</dbReference>
<feature type="transmembrane region" description="Helical" evidence="11">
    <location>
        <begin position="369"/>
        <end position="394"/>
    </location>
</feature>
<dbReference type="NCBIfam" id="TIGR00054">
    <property type="entry name" value="RIP metalloprotease RseP"/>
    <property type="match status" value="1"/>
</dbReference>
<dbReference type="PANTHER" id="PTHR42837">
    <property type="entry name" value="REGULATOR OF SIGMA-E PROTEASE RSEP"/>
    <property type="match status" value="1"/>
</dbReference>
<dbReference type="InterPro" id="IPR036034">
    <property type="entry name" value="PDZ_sf"/>
</dbReference>
<dbReference type="SUPFAM" id="SSF50156">
    <property type="entry name" value="PDZ domain-like"/>
    <property type="match status" value="2"/>
</dbReference>
<keyword evidence="7 11" id="KW-0862">Zinc</keyword>
<keyword evidence="15" id="KW-1185">Reference proteome</keyword>
<dbReference type="EMBL" id="JFKE01000002">
    <property type="protein sequence ID" value="KAJ56874.1"/>
    <property type="molecule type" value="Genomic_DNA"/>
</dbReference>
<evidence type="ECO:0000256" key="4">
    <source>
        <dbReference type="ARBA" id="ARBA00022670"/>
    </source>
</evidence>
<keyword evidence="6 11" id="KW-0378">Hydrolase</keyword>
<feature type="transmembrane region" description="Helical" evidence="11">
    <location>
        <begin position="110"/>
        <end position="138"/>
    </location>
</feature>
<comment type="similarity">
    <text evidence="3 11">Belongs to the peptidase M50B family.</text>
</comment>
<comment type="subcellular location">
    <subcellularLocation>
        <location evidence="2">Membrane</location>
        <topology evidence="2">Multi-pass membrane protein</topology>
    </subcellularLocation>
</comment>
<dbReference type="AlphaFoldDB" id="A0A037ZLB0"/>
<feature type="domain" description="PDZ" evidence="13">
    <location>
        <begin position="217"/>
        <end position="269"/>
    </location>
</feature>
<feature type="domain" description="Peptidase M50" evidence="12">
    <location>
        <begin position="16"/>
        <end position="430"/>
    </location>
</feature>
<evidence type="ECO:0000256" key="10">
    <source>
        <dbReference type="ARBA" id="ARBA00023136"/>
    </source>
</evidence>
<feature type="transmembrane region" description="Helical" evidence="11">
    <location>
        <begin position="415"/>
        <end position="436"/>
    </location>
</feature>